<keyword evidence="3" id="KW-1185">Reference proteome</keyword>
<dbReference type="InterPro" id="IPR012337">
    <property type="entry name" value="RNaseH-like_sf"/>
</dbReference>
<dbReference type="KEGG" id="rox:BV494_04540"/>
<dbReference type="RefSeq" id="WP_104921779.1">
    <property type="nucleotide sequence ID" value="NZ_CP019062.1"/>
</dbReference>
<dbReference type="InterPro" id="IPR019288">
    <property type="entry name" value="3'-5'_exonuclease_PolB-like"/>
</dbReference>
<name>A0A2L1UMT4_9GAMM</name>
<dbReference type="EMBL" id="CP019062">
    <property type="protein sequence ID" value="AVF34245.1"/>
    <property type="molecule type" value="Genomic_DNA"/>
</dbReference>
<dbReference type="SUPFAM" id="SSF53098">
    <property type="entry name" value="Ribonuclease H-like"/>
    <property type="match status" value="1"/>
</dbReference>
<accession>A0A2L1UMT4</accession>
<reference evidence="3" key="1">
    <citation type="submission" date="2017-01" db="EMBL/GenBank/DDBJ databases">
        <title>Genome sequence of Rouxiella sp. ERMR1:05.</title>
        <authorList>
            <person name="Kumar R."/>
            <person name="Singh D."/>
            <person name="Kumar S."/>
        </authorList>
    </citation>
    <scope>NUCLEOTIDE SEQUENCE [LARGE SCALE GENOMIC DNA]</scope>
    <source>
        <strain evidence="3">ERMR1:05</strain>
    </source>
</reference>
<dbReference type="OrthoDB" id="13288at2"/>
<dbReference type="Proteomes" id="UP000239197">
    <property type="component" value="Chromosome"/>
</dbReference>
<protein>
    <recommendedName>
        <fullName evidence="1">Predicted 3'-5' exonuclease PolB-like domain-containing protein</fullName>
    </recommendedName>
</protein>
<dbReference type="InterPro" id="IPR036397">
    <property type="entry name" value="RNaseH_sf"/>
</dbReference>
<dbReference type="AlphaFoldDB" id="A0A2L1UMT4"/>
<evidence type="ECO:0000313" key="2">
    <source>
        <dbReference type="EMBL" id="AVF34245.1"/>
    </source>
</evidence>
<feature type="domain" description="Predicted 3'-5' exonuclease PolB-like" evidence="1">
    <location>
        <begin position="83"/>
        <end position="214"/>
    </location>
</feature>
<dbReference type="GO" id="GO:0003676">
    <property type="term" value="F:nucleic acid binding"/>
    <property type="evidence" value="ECO:0007669"/>
    <property type="project" value="InterPro"/>
</dbReference>
<proteinExistence type="predicted"/>
<organism evidence="2 3">
    <name type="scientific">Rahnella sikkimica</name>
    <dbReference type="NCBI Taxonomy" id="1805933"/>
    <lineage>
        <taxon>Bacteria</taxon>
        <taxon>Pseudomonadati</taxon>
        <taxon>Pseudomonadota</taxon>
        <taxon>Gammaproteobacteria</taxon>
        <taxon>Enterobacterales</taxon>
        <taxon>Yersiniaceae</taxon>
        <taxon>Rahnella</taxon>
    </lineage>
</organism>
<evidence type="ECO:0000259" key="1">
    <source>
        <dbReference type="Pfam" id="PF10108"/>
    </source>
</evidence>
<dbReference type="Gene3D" id="3.30.420.10">
    <property type="entry name" value="Ribonuclease H-like superfamily/Ribonuclease H"/>
    <property type="match status" value="1"/>
</dbReference>
<dbReference type="Pfam" id="PF10108">
    <property type="entry name" value="DNA_pol_B_exo2"/>
    <property type="match status" value="1"/>
</dbReference>
<gene>
    <name evidence="2" type="ORF">BV494_04540</name>
</gene>
<evidence type="ECO:0000313" key="3">
    <source>
        <dbReference type="Proteomes" id="UP000239197"/>
    </source>
</evidence>
<sequence>MNIFLDIETIPSQDEAFKQKIADSITAPGQFKKPESIKEWLDANRESAAEEEWRKTSFDGGRGQICVISVAAGDSPVETFYSEDWANSEPQIIAGLFDFLNRNYDPSRNIPPTFIGHNVVAFDLRFIFQRAAVLGIAPPRFIPFSARPWDKSVFDTMIQWAGHNGRVSLDKLCEVLNLPRKGSEIGEEIDGSMVWDFVRDGKIAQVAKYCEGDVDRVREIFKRLTFSSAA</sequence>